<evidence type="ECO:0000256" key="1">
    <source>
        <dbReference type="SAM" id="Coils"/>
    </source>
</evidence>
<feature type="compositionally biased region" description="Polar residues" evidence="2">
    <location>
        <begin position="49"/>
        <end position="59"/>
    </location>
</feature>
<feature type="coiled-coil region" evidence="1">
    <location>
        <begin position="309"/>
        <end position="493"/>
    </location>
</feature>
<evidence type="ECO:0000313" key="4">
    <source>
        <dbReference type="Proteomes" id="UP001642484"/>
    </source>
</evidence>
<comment type="caution">
    <text evidence="3">The sequence shown here is derived from an EMBL/GenBank/DDBJ whole genome shotgun (WGS) entry which is preliminary data.</text>
</comment>
<evidence type="ECO:0000313" key="3">
    <source>
        <dbReference type="EMBL" id="CAK9077514.1"/>
    </source>
</evidence>
<feature type="compositionally biased region" description="Basic and acidic residues" evidence="2">
    <location>
        <begin position="1"/>
        <end position="16"/>
    </location>
</feature>
<evidence type="ECO:0000256" key="2">
    <source>
        <dbReference type="SAM" id="MobiDB-lite"/>
    </source>
</evidence>
<sequence>MAFHAQDEQHMRKDAARPGSARRRGRGRAACCGAERGEYPNPASHIQPDLQSAKGSSQCEGKATLDTEDPLERWSLEGTSFDVQSELTSHFQSVWEEMENERNLLREKLSRLEKQELTLIEERRNLQKQLNDLSLNHRAAQIELQRKAEHLERTEKNLQTLQENHQELQDAHRAMGVEVDHLREDVARMDDQLHRETTLRKSLQEEKKTLMAQVQNLVVQLETTRLAVDSTQRELVDVTDHKVRLEGILRDTKSAMQKVTLEQQIEQKSHAQRTAMLEKVISDERAERRNLVNETLEVNSQRADTLDCLRRAQNEITEIKRQRLEYEEEIERQKVMIAAQEQRIAEQLVTVDKYHAVVASHEAEMREIQMLLECEREEAARKMAELQDAFAAAKKSLEQRLDQHRFSYEDLWALICLREDEKSKEAERAKRNSLEEQVRKLNAQIEMVQEEATSNFKRAERAETQVRQRDTQIEDLHDDISKAMRERDEWKDKLSRVLPDVEHCSMGREDYQMQYERIRHSTEVFEEVRASLERQLTQAKMEIQRLVAAMHRQTMDASTQVQLALSDGQVQTDLSYQYLEQAEHLQDDRWRRDRLDSLKRASNFVDDPEEKRDFTVIMRTTAPPVARLEPETSASSEFPAPFPRPPGAVFGAQPSDSWPPVRPPLATPSVSSQKIQAMRRSFPSAGSAGFHVAQAPGLMPSLNLVMKVTSTHGKWYMQCMKLIWAHYWGDPPSPRPRTFASVVHWYTTMSKGLKGKRLPLRYNDFQKANFFGVRALKRGTRVDLEVSCCWLAVEVATFTNRAFDLFDQGPQWGQAQLRASVPAAMPMRKPAASATMAVSQPDEDQVQPLLLWDIWLHCKNPQPKYLERGGYCHAQDAIVYADGGSWKVAQVQFHVIGIAPLSSPGSAKREDRLALLKHWLCFGWFYCYSLVMRAKHGHIQHTSIPIFCISAEKRLRRRRFEYQIDDSYCIRCAQLLGSASRRCVVTFLSLPVTMPAFEPRLAPLPNSFFVVPEDENTASKLRRSASFSGYIPHKYADDAQKEANLAAPEALSTSPSTPHALGNRQILLSECSGDFVGCEEPDSQADNDLEEPWLDTDDELEPGTLPLPLPLPPSQGMRFVLPHRPEHHRNPMAPVCAMPQVQLDQRGGFAMTLAPGAQANLGSSLPPRPESYQRQGPGGQAWDRQCFDGRGYGATGRTFDSGTELGPVEGHVVACAVKGRRQGLGCSSTQAESKKQCHREVLQAMKTGDLALKKARAMMPAVNLQPRFSLSS</sequence>
<reference evidence="3 4" key="1">
    <citation type="submission" date="2024-02" db="EMBL/GenBank/DDBJ databases">
        <authorList>
            <person name="Chen Y."/>
            <person name="Shah S."/>
            <person name="Dougan E. K."/>
            <person name="Thang M."/>
            <person name="Chan C."/>
        </authorList>
    </citation>
    <scope>NUCLEOTIDE SEQUENCE [LARGE SCALE GENOMIC DNA]</scope>
</reference>
<feature type="region of interest" description="Disordered" evidence="2">
    <location>
        <begin position="1"/>
        <end position="68"/>
    </location>
</feature>
<dbReference type="EMBL" id="CAXAMN010023428">
    <property type="protein sequence ID" value="CAK9077514.1"/>
    <property type="molecule type" value="Genomic_DNA"/>
</dbReference>
<feature type="region of interest" description="Disordered" evidence="2">
    <location>
        <begin position="1160"/>
        <end position="1182"/>
    </location>
</feature>
<feature type="coiled-coil region" evidence="1">
    <location>
        <begin position="95"/>
        <end position="220"/>
    </location>
</feature>
<keyword evidence="4" id="KW-1185">Reference proteome</keyword>
<gene>
    <name evidence="3" type="ORF">CCMP2556_LOCUS38224</name>
</gene>
<dbReference type="InterPro" id="IPR051861">
    <property type="entry name" value="NET_actin-binding_domain"/>
</dbReference>
<dbReference type="PANTHER" id="PTHR32258">
    <property type="entry name" value="PROTEIN NETWORKED 4A"/>
    <property type="match status" value="1"/>
</dbReference>
<keyword evidence="1" id="KW-0175">Coiled coil</keyword>
<organism evidence="3 4">
    <name type="scientific">Durusdinium trenchii</name>
    <dbReference type="NCBI Taxonomy" id="1381693"/>
    <lineage>
        <taxon>Eukaryota</taxon>
        <taxon>Sar</taxon>
        <taxon>Alveolata</taxon>
        <taxon>Dinophyceae</taxon>
        <taxon>Suessiales</taxon>
        <taxon>Symbiodiniaceae</taxon>
        <taxon>Durusdinium</taxon>
    </lineage>
</organism>
<proteinExistence type="predicted"/>
<dbReference type="Proteomes" id="UP001642484">
    <property type="component" value="Unassembled WGS sequence"/>
</dbReference>
<name>A0ABP0PRN9_9DINO</name>
<protein>
    <submittedName>
        <fullName evidence="3">Uncharacterized protein</fullName>
    </submittedName>
</protein>
<accession>A0ABP0PRN9</accession>